<dbReference type="FunFam" id="1.10.287.130:FF:000040">
    <property type="entry name" value="PAS domain-containing sensor histidine kinase"/>
    <property type="match status" value="1"/>
</dbReference>
<reference evidence="12 13" key="1">
    <citation type="submission" date="2017-01" db="EMBL/GenBank/DDBJ databases">
        <title>Draft genome sequence of Bacillus oleronius.</title>
        <authorList>
            <person name="Allam M."/>
        </authorList>
    </citation>
    <scope>NUCLEOTIDE SEQUENCE [LARGE SCALE GENOMIC DNA]</scope>
    <source>
        <strain evidence="12 13">DSM 9356</strain>
    </source>
</reference>
<dbReference type="SUPFAM" id="SSF55785">
    <property type="entry name" value="PYP-like sensor domain (PAS domain)"/>
    <property type="match status" value="2"/>
</dbReference>
<sequence length="488" mass="56589">MVTNEQVELKSKYRIARQKGFKLKKNAELFKSLFEEAIDGIVFWGQDGSILMANQSALNIFECTSEEFLKRKLWEFIYNNDQQESILKRFNENESIRDEMLFLMPNGQFKYLEFTSKMSFVDGYNMTIFRNSSYRYQMEQNLRDSEERFRNIFEGSLDGMLLWNKNFHVVDMNPIAAEILGIEKNKIIGKDFREIYRHYPTIYQEMKKHLEELPINGTSDSILPIKHLGINKYLEISSKGNLASNLNLTVIRDVTERRALQEQLQKSDTLMVVGELAAGIAHEIRNPMTALKGFIQLLESSIKEDHSLYFKVITSELKRIESTITEFLVLAKPQAIQFQFHDLQKIMMDTLDLLHGQALMHNIQFEFVHESALPKIFCEPNQMKQVFINIIKNAIEVMQDGGNIRIQIKRDNEEEIHVIIQDEGEGIPKDKINKLGEPFYTTKERGTGLGLMVSFKIIKDHKGRIHVESEVGVGSTFHIYLPISKGNV</sequence>
<feature type="domain" description="PAS" evidence="11">
    <location>
        <begin position="26"/>
        <end position="84"/>
    </location>
</feature>
<evidence type="ECO:0000256" key="4">
    <source>
        <dbReference type="ARBA" id="ARBA00022679"/>
    </source>
</evidence>
<dbReference type="Proteomes" id="UP000189761">
    <property type="component" value="Unassembled WGS sequence"/>
</dbReference>
<dbReference type="EC" id="2.7.13.3" evidence="2"/>
<comment type="catalytic activity">
    <reaction evidence="1">
        <text>ATP + protein L-histidine = ADP + protein N-phospho-L-histidine.</text>
        <dbReference type="EC" id="2.7.13.3"/>
    </reaction>
</comment>
<keyword evidence="3" id="KW-0597">Phosphoprotein</keyword>
<evidence type="ECO:0000313" key="13">
    <source>
        <dbReference type="Proteomes" id="UP000189761"/>
    </source>
</evidence>
<protein>
    <recommendedName>
        <fullName evidence="2">histidine kinase</fullName>
        <ecNumber evidence="2">2.7.13.3</ecNumber>
    </recommendedName>
</protein>
<dbReference type="AlphaFoldDB" id="A0A8E2LEH4"/>
<dbReference type="InterPro" id="IPR000014">
    <property type="entry name" value="PAS"/>
</dbReference>
<comment type="caution">
    <text evidence="12">The sequence shown here is derived from an EMBL/GenBank/DDBJ whole genome shotgun (WGS) entry which is preliminary data.</text>
</comment>
<evidence type="ECO:0000259" key="11">
    <source>
        <dbReference type="PROSITE" id="PS50112"/>
    </source>
</evidence>
<dbReference type="SUPFAM" id="SSF55874">
    <property type="entry name" value="ATPase domain of HSP90 chaperone/DNA topoisomerase II/histidine kinase"/>
    <property type="match status" value="1"/>
</dbReference>
<dbReference type="Pfam" id="PF13426">
    <property type="entry name" value="PAS_9"/>
    <property type="match status" value="1"/>
</dbReference>
<evidence type="ECO:0000256" key="8">
    <source>
        <dbReference type="ARBA" id="ARBA00022969"/>
    </source>
</evidence>
<dbReference type="EMBL" id="MTLA01000223">
    <property type="protein sequence ID" value="OOP67149.1"/>
    <property type="molecule type" value="Genomic_DNA"/>
</dbReference>
<dbReference type="SMART" id="SM00091">
    <property type="entry name" value="PAS"/>
    <property type="match status" value="2"/>
</dbReference>
<proteinExistence type="predicted"/>
<dbReference type="NCBIfam" id="TIGR00229">
    <property type="entry name" value="sensory_box"/>
    <property type="match status" value="2"/>
</dbReference>
<evidence type="ECO:0000313" key="12">
    <source>
        <dbReference type="EMBL" id="OOP67149.1"/>
    </source>
</evidence>
<keyword evidence="6 12" id="KW-0418">Kinase</keyword>
<evidence type="ECO:0000256" key="5">
    <source>
        <dbReference type="ARBA" id="ARBA00022741"/>
    </source>
</evidence>
<dbReference type="InterPro" id="IPR004358">
    <property type="entry name" value="Sig_transdc_His_kin-like_C"/>
</dbReference>
<dbReference type="PROSITE" id="PS50109">
    <property type="entry name" value="HIS_KIN"/>
    <property type="match status" value="1"/>
</dbReference>
<dbReference type="Gene3D" id="1.10.287.130">
    <property type="match status" value="1"/>
</dbReference>
<accession>A0A8E2LEH4</accession>
<feature type="domain" description="PAS" evidence="11">
    <location>
        <begin position="145"/>
        <end position="196"/>
    </location>
</feature>
<dbReference type="Pfam" id="PF02518">
    <property type="entry name" value="HATPase_c"/>
    <property type="match status" value="1"/>
</dbReference>
<dbReference type="PROSITE" id="PS50112">
    <property type="entry name" value="PAS"/>
    <property type="match status" value="2"/>
</dbReference>
<evidence type="ECO:0000256" key="9">
    <source>
        <dbReference type="ARBA" id="ARBA00023012"/>
    </source>
</evidence>
<feature type="domain" description="Histidine kinase" evidence="10">
    <location>
        <begin position="279"/>
        <end position="485"/>
    </location>
</feature>
<keyword evidence="7" id="KW-0067">ATP-binding</keyword>
<evidence type="ECO:0000256" key="6">
    <source>
        <dbReference type="ARBA" id="ARBA00022777"/>
    </source>
</evidence>
<dbReference type="CDD" id="cd00130">
    <property type="entry name" value="PAS"/>
    <property type="match status" value="1"/>
</dbReference>
<evidence type="ECO:0000256" key="7">
    <source>
        <dbReference type="ARBA" id="ARBA00022840"/>
    </source>
</evidence>
<dbReference type="InterPro" id="IPR036890">
    <property type="entry name" value="HATPase_C_sf"/>
</dbReference>
<keyword evidence="4" id="KW-0808">Transferase</keyword>
<gene>
    <name evidence="12" type="ORF">BWZ43_17250</name>
</gene>
<dbReference type="InterPro" id="IPR035965">
    <property type="entry name" value="PAS-like_dom_sf"/>
</dbReference>
<dbReference type="PRINTS" id="PR00344">
    <property type="entry name" value="BCTRLSENSOR"/>
</dbReference>
<keyword evidence="8" id="KW-0749">Sporulation</keyword>
<evidence type="ECO:0000256" key="3">
    <source>
        <dbReference type="ARBA" id="ARBA00022553"/>
    </source>
</evidence>
<dbReference type="GO" id="GO:0000155">
    <property type="term" value="F:phosphorelay sensor kinase activity"/>
    <property type="evidence" value="ECO:0007669"/>
    <property type="project" value="InterPro"/>
</dbReference>
<dbReference type="PANTHER" id="PTHR43065">
    <property type="entry name" value="SENSOR HISTIDINE KINASE"/>
    <property type="match status" value="1"/>
</dbReference>
<dbReference type="Pfam" id="PF00512">
    <property type="entry name" value="HisKA"/>
    <property type="match status" value="1"/>
</dbReference>
<dbReference type="InterPro" id="IPR003594">
    <property type="entry name" value="HATPase_dom"/>
</dbReference>
<dbReference type="SUPFAM" id="SSF47384">
    <property type="entry name" value="Homodimeric domain of signal transducing histidine kinase"/>
    <property type="match status" value="1"/>
</dbReference>
<keyword evidence="9" id="KW-0902">Two-component regulatory system</keyword>
<dbReference type="Gene3D" id="3.30.565.10">
    <property type="entry name" value="Histidine kinase-like ATPase, C-terminal domain"/>
    <property type="match status" value="1"/>
</dbReference>
<organism evidence="12 13">
    <name type="scientific">Heyndrickxia oleronia</name>
    <dbReference type="NCBI Taxonomy" id="38875"/>
    <lineage>
        <taxon>Bacteria</taxon>
        <taxon>Bacillati</taxon>
        <taxon>Bacillota</taxon>
        <taxon>Bacilli</taxon>
        <taxon>Bacillales</taxon>
        <taxon>Bacillaceae</taxon>
        <taxon>Heyndrickxia</taxon>
    </lineage>
</organism>
<dbReference type="InterPro" id="IPR005467">
    <property type="entry name" value="His_kinase_dom"/>
</dbReference>
<dbReference type="GO" id="GO:0005524">
    <property type="term" value="F:ATP binding"/>
    <property type="evidence" value="ECO:0007669"/>
    <property type="project" value="UniProtKB-KW"/>
</dbReference>
<dbReference type="SMART" id="SM00387">
    <property type="entry name" value="HATPase_c"/>
    <property type="match status" value="1"/>
</dbReference>
<dbReference type="InterPro" id="IPR036097">
    <property type="entry name" value="HisK_dim/P_sf"/>
</dbReference>
<dbReference type="Gene3D" id="3.30.450.20">
    <property type="entry name" value="PAS domain"/>
    <property type="match status" value="2"/>
</dbReference>
<keyword evidence="5" id="KW-0547">Nucleotide-binding</keyword>
<keyword evidence="13" id="KW-1185">Reference proteome</keyword>
<evidence type="ECO:0000256" key="2">
    <source>
        <dbReference type="ARBA" id="ARBA00012438"/>
    </source>
</evidence>
<evidence type="ECO:0000259" key="10">
    <source>
        <dbReference type="PROSITE" id="PS50109"/>
    </source>
</evidence>
<dbReference type="PANTHER" id="PTHR43065:SF34">
    <property type="entry name" value="SPORULATION KINASE A"/>
    <property type="match status" value="1"/>
</dbReference>
<dbReference type="GO" id="GO:0030435">
    <property type="term" value="P:sporulation resulting in formation of a cellular spore"/>
    <property type="evidence" value="ECO:0007669"/>
    <property type="project" value="UniProtKB-KW"/>
</dbReference>
<dbReference type="InterPro" id="IPR003661">
    <property type="entry name" value="HisK_dim/P_dom"/>
</dbReference>
<dbReference type="Pfam" id="PF13188">
    <property type="entry name" value="PAS_8"/>
    <property type="match status" value="1"/>
</dbReference>
<evidence type="ECO:0000256" key="1">
    <source>
        <dbReference type="ARBA" id="ARBA00000085"/>
    </source>
</evidence>
<dbReference type="SMART" id="SM00388">
    <property type="entry name" value="HisKA"/>
    <property type="match status" value="1"/>
</dbReference>
<name>A0A8E2LEH4_9BACI</name>
<dbReference type="CDD" id="cd00082">
    <property type="entry name" value="HisKA"/>
    <property type="match status" value="1"/>
</dbReference>